<comment type="subcellular location">
    <subcellularLocation>
        <location evidence="1">Chromosome</location>
        <location evidence="1">Centromere</location>
    </subcellularLocation>
</comment>
<evidence type="ECO:0000256" key="3">
    <source>
        <dbReference type="ARBA" id="ARBA00022679"/>
    </source>
</evidence>
<gene>
    <name evidence="8" type="ORF">F3Y22_tig00111741pilonHSYRG00067</name>
</gene>
<accession>A0A6A2YAP4</accession>
<keyword evidence="9" id="KW-1185">Reference proteome</keyword>
<keyword evidence="4" id="KW-0949">S-adenosyl-L-methionine</keyword>
<dbReference type="PANTHER" id="PTHR45660:SF73">
    <property type="entry name" value="HISTONE-LYSINE N-METHYLTRANSFERASE, H3 LYSINE-9 SPECIFIC SUVH1"/>
    <property type="match status" value="1"/>
</dbReference>
<dbReference type="Proteomes" id="UP000436088">
    <property type="component" value="Unassembled WGS sequence"/>
</dbReference>
<dbReference type="Gene3D" id="2.30.280.10">
    <property type="entry name" value="SRA-YDG"/>
    <property type="match status" value="1"/>
</dbReference>
<sequence>MEEWTSINTVLPNLRDKSKVLDVKPLRTLVPQFPTVSNGPPFVCAPPNGPLPSGFSPFSPFSISQGSHSMPGLNQNEFYPAVPIQLFRAEPSASNGQNAHEHKSVGLSSVKNKANKRKVFEFAFTAVTDLNLGISLSERDDGNRELVENVLWRFDALRRKLSQMEDSAEPHSGIIKRSVLKASNIMMSKGVRTNARKRIRVIPCVEIGDIFFFRLELCLVGLHAQCMAGIDPMSMKGDLEGRTSGLPSGDKEASDQKLVRDNLALEMSLHRVNEKWKGGLSSRDGLVLPDLTSGAESIPVSLVNEDGIDGESNEYGFQTNRVYESFKWNYKTKLEGEESSDTAEDYDMPSPLTITSKNSGNVARFMNDSCSPNVFWQPIMYKHNHEVLLHIAFFAKRHTPLMTELTYDYGIPHSDESESNGADYGKKKCLCGSPKCQGYFY</sequence>
<evidence type="ECO:0000256" key="5">
    <source>
        <dbReference type="ARBA" id="ARBA00023242"/>
    </source>
</evidence>
<dbReference type="PROSITE" id="PS50868">
    <property type="entry name" value="POST_SET"/>
    <property type="match status" value="1"/>
</dbReference>
<dbReference type="SMART" id="SM00466">
    <property type="entry name" value="SRA"/>
    <property type="match status" value="1"/>
</dbReference>
<organism evidence="8 9">
    <name type="scientific">Hibiscus syriacus</name>
    <name type="common">Rose of Sharon</name>
    <dbReference type="NCBI Taxonomy" id="106335"/>
    <lineage>
        <taxon>Eukaryota</taxon>
        <taxon>Viridiplantae</taxon>
        <taxon>Streptophyta</taxon>
        <taxon>Embryophyta</taxon>
        <taxon>Tracheophyta</taxon>
        <taxon>Spermatophyta</taxon>
        <taxon>Magnoliopsida</taxon>
        <taxon>eudicotyledons</taxon>
        <taxon>Gunneridae</taxon>
        <taxon>Pentapetalae</taxon>
        <taxon>rosids</taxon>
        <taxon>malvids</taxon>
        <taxon>Malvales</taxon>
        <taxon>Malvaceae</taxon>
        <taxon>Malvoideae</taxon>
        <taxon>Hibiscus</taxon>
    </lineage>
</organism>
<protein>
    <submittedName>
        <fullName evidence="8">Heat shock protein 70 (Hsp 70) family protein isoform 1</fullName>
    </submittedName>
</protein>
<feature type="domain" description="SET" evidence="6">
    <location>
        <begin position="159"/>
        <end position="410"/>
    </location>
</feature>
<dbReference type="SUPFAM" id="SSF82199">
    <property type="entry name" value="SET domain"/>
    <property type="match status" value="1"/>
</dbReference>
<dbReference type="PROSITE" id="PS50280">
    <property type="entry name" value="SET"/>
    <property type="match status" value="1"/>
</dbReference>
<dbReference type="InterPro" id="IPR046341">
    <property type="entry name" value="SET_dom_sf"/>
</dbReference>
<evidence type="ECO:0000256" key="2">
    <source>
        <dbReference type="ARBA" id="ARBA00022603"/>
    </source>
</evidence>
<keyword evidence="2" id="KW-0489">Methyltransferase</keyword>
<dbReference type="EMBL" id="VEPZ02001415">
    <property type="protein sequence ID" value="KAE8674646.1"/>
    <property type="molecule type" value="Genomic_DNA"/>
</dbReference>
<dbReference type="InterPro" id="IPR051357">
    <property type="entry name" value="H3K9_HMTase_SUVAR3-9"/>
</dbReference>
<comment type="caution">
    <text evidence="8">The sequence shown here is derived from an EMBL/GenBank/DDBJ whole genome shotgun (WGS) entry which is preliminary data.</text>
</comment>
<dbReference type="GO" id="GO:0003690">
    <property type="term" value="F:double-stranded DNA binding"/>
    <property type="evidence" value="ECO:0007669"/>
    <property type="project" value="TreeGrafter"/>
</dbReference>
<feature type="domain" description="Post-SET" evidence="7">
    <location>
        <begin position="425"/>
        <end position="441"/>
    </location>
</feature>
<dbReference type="GO" id="GO:0008168">
    <property type="term" value="F:methyltransferase activity"/>
    <property type="evidence" value="ECO:0007669"/>
    <property type="project" value="UniProtKB-KW"/>
</dbReference>
<reference evidence="8" key="1">
    <citation type="submission" date="2019-09" db="EMBL/GenBank/DDBJ databases">
        <title>Draft genome information of white flower Hibiscus syriacus.</title>
        <authorList>
            <person name="Kim Y.-M."/>
        </authorList>
    </citation>
    <scope>NUCLEOTIDE SEQUENCE [LARGE SCALE GENOMIC DNA]</scope>
    <source>
        <strain evidence="8">YM2019G1</strain>
    </source>
</reference>
<dbReference type="InterPro" id="IPR036987">
    <property type="entry name" value="SRA-YDG_sf"/>
</dbReference>
<keyword evidence="8" id="KW-0346">Stress response</keyword>
<dbReference type="InterPro" id="IPR003616">
    <property type="entry name" value="Post-SET_dom"/>
</dbReference>
<evidence type="ECO:0000259" key="7">
    <source>
        <dbReference type="PROSITE" id="PS50868"/>
    </source>
</evidence>
<evidence type="ECO:0000313" key="9">
    <source>
        <dbReference type="Proteomes" id="UP000436088"/>
    </source>
</evidence>
<dbReference type="Gene3D" id="2.170.270.10">
    <property type="entry name" value="SET domain"/>
    <property type="match status" value="1"/>
</dbReference>
<keyword evidence="3" id="KW-0808">Transferase</keyword>
<dbReference type="SUPFAM" id="SSF88697">
    <property type="entry name" value="PUA domain-like"/>
    <property type="match status" value="1"/>
</dbReference>
<evidence type="ECO:0000313" key="8">
    <source>
        <dbReference type="EMBL" id="KAE8674646.1"/>
    </source>
</evidence>
<dbReference type="InterPro" id="IPR015947">
    <property type="entry name" value="PUA-like_sf"/>
</dbReference>
<evidence type="ECO:0000256" key="4">
    <source>
        <dbReference type="ARBA" id="ARBA00022691"/>
    </source>
</evidence>
<dbReference type="Pfam" id="PF00856">
    <property type="entry name" value="SET"/>
    <property type="match status" value="1"/>
</dbReference>
<dbReference type="InterPro" id="IPR001214">
    <property type="entry name" value="SET_dom"/>
</dbReference>
<dbReference type="GO" id="GO:0032259">
    <property type="term" value="P:methylation"/>
    <property type="evidence" value="ECO:0007669"/>
    <property type="project" value="UniProtKB-KW"/>
</dbReference>
<proteinExistence type="predicted"/>
<dbReference type="AlphaFoldDB" id="A0A6A2YAP4"/>
<keyword evidence="5" id="KW-0539">Nucleus</keyword>
<dbReference type="InterPro" id="IPR003105">
    <property type="entry name" value="SRA_YDG"/>
</dbReference>
<dbReference type="PANTHER" id="PTHR45660">
    <property type="entry name" value="HISTONE-LYSINE N-METHYLTRANSFERASE SETMAR"/>
    <property type="match status" value="1"/>
</dbReference>
<name>A0A6A2YAP4_HIBSY</name>
<evidence type="ECO:0000259" key="6">
    <source>
        <dbReference type="PROSITE" id="PS50280"/>
    </source>
</evidence>
<dbReference type="SMART" id="SM00317">
    <property type="entry name" value="SET"/>
    <property type="match status" value="1"/>
</dbReference>
<dbReference type="GO" id="GO:0000775">
    <property type="term" value="C:chromosome, centromeric region"/>
    <property type="evidence" value="ECO:0007669"/>
    <property type="project" value="UniProtKB-SubCell"/>
</dbReference>
<evidence type="ECO:0000256" key="1">
    <source>
        <dbReference type="ARBA" id="ARBA00004584"/>
    </source>
</evidence>